<feature type="chain" id="PRO_5003981296" evidence="3">
    <location>
        <begin position="23"/>
        <end position="922"/>
    </location>
</feature>
<dbReference type="Gene3D" id="6.10.250.3170">
    <property type="match status" value="1"/>
</dbReference>
<evidence type="ECO:0000256" key="2">
    <source>
        <dbReference type="SAM" id="MobiDB-lite"/>
    </source>
</evidence>
<dbReference type="Pfam" id="PF15275">
    <property type="entry name" value="PEHE"/>
    <property type="match status" value="1"/>
</dbReference>
<proteinExistence type="evidence at transcript level"/>
<feature type="region of interest" description="Disordered" evidence="2">
    <location>
        <begin position="702"/>
        <end position="730"/>
    </location>
</feature>
<evidence type="ECO:0000256" key="3">
    <source>
        <dbReference type="SAM" id="SignalP"/>
    </source>
</evidence>
<feature type="compositionally biased region" description="Low complexity" evidence="2">
    <location>
        <begin position="566"/>
        <end position="578"/>
    </location>
</feature>
<dbReference type="SMART" id="SM01300">
    <property type="entry name" value="PEHE"/>
    <property type="match status" value="1"/>
</dbReference>
<feature type="region of interest" description="Disordered" evidence="2">
    <location>
        <begin position="756"/>
        <end position="922"/>
    </location>
</feature>
<feature type="compositionally biased region" description="Pro residues" evidence="2">
    <location>
        <begin position="797"/>
        <end position="806"/>
    </location>
</feature>
<sequence length="922" mass="100073">MLSPVPFRICCIAAMAPALTEAASQAESFSLPPCGHHPASPPSEPYKLNLWDTVTAFANAKLFRAAHAAMNMGNGSSPPPPTAAPRGSPELLELARTRRGVLERRAERLERRLRRLQLRQACQHSAGQMAAFFEHQQTSLGLPCLMPQRLLHRKLSRDSADIKAEFLLQSEDVKSLSTAALVSLVRKLEESHGSAAAADLRLSAQDRAEGERVSTALRATLAHQERAVDSDATESSSGGESGDDECEPPLLRKSAAWRWSVDRAAVASRWTWLQAQVADLEFRIRQQTDLCRQLRRAKGDVCLEGQDPHHADDDDKTEAKPNGLVLSELLPGCARTRALAAGFRKRKVVVVASALASARKSARLSATVQCPCRSVCGPTSPGAAAADLAAPSADGGSAVDGPTLPPLAPCLICGGRYNSVRPLDAELMTRQEKAALLDPGFHPVLSFSTDIPLKLHFEMLLRTGELQKLALRASATLRKKSRLAQVTGLTVDQARKKSRKLAHNAAQTLLSSAKMRRHHSDKKRPYRRHLDGEVTVSESCYDGSFRRADGSFSFASKQRERQRTFSTASSGSSKAASPVPSPAPSLGDSSQLLPGGAQNRSILQEVLRRRRGENAFDINNIVIPYSIASATRVERLPYKEILTPKWRALTEEELSETLQDCGDMPDEVEDMTDEAFEARHQVCEEEEKQRFAGLLSKAVLTQAKPSGGSQAPQHRLPYDSMESSMSPPPSGLPCCAPCEVDPYEPRTFPLAQEEYEQMVADSPHLLPSPPGSPSHMDTDTSPPSLETGPLELDTPDSGPPEPPPLGQSPLAQSPLAQSPLAQSPLAQSPLEQSPLEERPLELPPLEQPPLEQPPLELLEPADEPDPGGLTFDPSSYLVPKEAVQPEPPDPPAECLSVVPMSNDDPGWTSETKENLILKLTKR</sequence>
<dbReference type="EMBL" id="GACK01008826">
    <property type="protein sequence ID" value="JAA56208.1"/>
    <property type="molecule type" value="mRNA"/>
</dbReference>
<feature type="domain" description="PEHE" evidence="4">
    <location>
        <begin position="640"/>
        <end position="796"/>
    </location>
</feature>
<feature type="compositionally biased region" description="Polar residues" evidence="2">
    <location>
        <begin position="814"/>
        <end position="826"/>
    </location>
</feature>
<feature type="region of interest" description="Disordered" evidence="2">
    <location>
        <begin position="223"/>
        <end position="248"/>
    </location>
</feature>
<keyword evidence="3" id="KW-0732">Signal</keyword>
<dbReference type="InterPro" id="IPR029332">
    <property type="entry name" value="PEHE_dom"/>
</dbReference>
<dbReference type="InterPro" id="IPR026180">
    <property type="entry name" value="NSL1"/>
</dbReference>
<dbReference type="GO" id="GO:0044545">
    <property type="term" value="C:NSL complex"/>
    <property type="evidence" value="ECO:0007669"/>
    <property type="project" value="TreeGrafter"/>
</dbReference>
<feature type="compositionally biased region" description="Pro residues" evidence="2">
    <location>
        <begin position="841"/>
        <end position="852"/>
    </location>
</feature>
<dbReference type="GO" id="GO:0035035">
    <property type="term" value="F:histone acetyltransferase binding"/>
    <property type="evidence" value="ECO:0007669"/>
    <property type="project" value="TreeGrafter"/>
</dbReference>
<feature type="compositionally biased region" description="Polar residues" evidence="2">
    <location>
        <begin position="703"/>
        <end position="712"/>
    </location>
</feature>
<accession>L7LZ97</accession>
<feature type="coiled-coil region" evidence="1">
    <location>
        <begin position="92"/>
        <end position="119"/>
    </location>
</feature>
<dbReference type="PANTHER" id="PTHR22443:SF18">
    <property type="entry name" value="NON-SPECIFIC LETHAL 1, ISOFORM M"/>
    <property type="match status" value="1"/>
</dbReference>
<dbReference type="PANTHER" id="PTHR22443">
    <property type="entry name" value="NON-SPECIFIC LETHAL 1, ISOFORM M"/>
    <property type="match status" value="1"/>
</dbReference>
<keyword evidence="1" id="KW-0175">Coiled coil</keyword>
<feature type="region of interest" description="Disordered" evidence="2">
    <location>
        <begin position="556"/>
        <end position="595"/>
    </location>
</feature>
<reference evidence="5" key="2">
    <citation type="journal article" date="2015" name="J. Proteomics">
        <title>Sexual differences in the sialomes of the zebra tick, Rhipicephalus pulchellus.</title>
        <authorList>
            <person name="Tan A.W."/>
            <person name="Francischetti I.M."/>
            <person name="Slovak M."/>
            <person name="Kini R.M."/>
            <person name="Ribeiro J.M."/>
        </authorList>
    </citation>
    <scope>NUCLEOTIDE SEQUENCE</scope>
    <source>
        <tissue evidence="5">Salivary gland</tissue>
    </source>
</reference>
<evidence type="ECO:0000313" key="5">
    <source>
        <dbReference type="EMBL" id="JAA56208.1"/>
    </source>
</evidence>
<organism evidence="5">
    <name type="scientific">Rhipicephalus pulchellus</name>
    <name type="common">Yellow backed tick</name>
    <name type="synonym">Dermacentor pulchellus</name>
    <dbReference type="NCBI Taxonomy" id="72859"/>
    <lineage>
        <taxon>Eukaryota</taxon>
        <taxon>Metazoa</taxon>
        <taxon>Ecdysozoa</taxon>
        <taxon>Arthropoda</taxon>
        <taxon>Chelicerata</taxon>
        <taxon>Arachnida</taxon>
        <taxon>Acari</taxon>
        <taxon>Parasitiformes</taxon>
        <taxon>Ixodida</taxon>
        <taxon>Ixodoidea</taxon>
        <taxon>Ixodidae</taxon>
        <taxon>Rhipicephalinae</taxon>
        <taxon>Rhipicephalus</taxon>
        <taxon>Rhipicephalus</taxon>
    </lineage>
</organism>
<protein>
    <submittedName>
        <fullName evidence="5">Putative kat8 regulatory nsl complex subunit 1</fullName>
    </submittedName>
</protein>
<dbReference type="PROSITE" id="PS52052">
    <property type="entry name" value="PEHE"/>
    <property type="match status" value="1"/>
</dbReference>
<dbReference type="AlphaFoldDB" id="L7LZ97"/>
<feature type="signal peptide" evidence="3">
    <location>
        <begin position="1"/>
        <end position="22"/>
    </location>
</feature>
<evidence type="ECO:0000256" key="1">
    <source>
        <dbReference type="SAM" id="Coils"/>
    </source>
</evidence>
<reference evidence="5" key="1">
    <citation type="submission" date="2012-11" db="EMBL/GenBank/DDBJ databases">
        <authorList>
            <person name="Lucero-Rivera Y.E."/>
            <person name="Tovar-Ramirez D."/>
        </authorList>
    </citation>
    <scope>NUCLEOTIDE SEQUENCE</scope>
    <source>
        <tissue evidence="5">Salivary gland</tissue>
    </source>
</reference>
<evidence type="ECO:0000259" key="4">
    <source>
        <dbReference type="PROSITE" id="PS52052"/>
    </source>
</evidence>
<name>L7LZ97_RHIPC</name>